<protein>
    <submittedName>
        <fullName evidence="1">Uncharacterized protein</fullName>
    </submittedName>
</protein>
<organism evidence="1 2">
    <name type="scientific">Melastoma candidum</name>
    <dbReference type="NCBI Taxonomy" id="119954"/>
    <lineage>
        <taxon>Eukaryota</taxon>
        <taxon>Viridiplantae</taxon>
        <taxon>Streptophyta</taxon>
        <taxon>Embryophyta</taxon>
        <taxon>Tracheophyta</taxon>
        <taxon>Spermatophyta</taxon>
        <taxon>Magnoliopsida</taxon>
        <taxon>eudicotyledons</taxon>
        <taxon>Gunneridae</taxon>
        <taxon>Pentapetalae</taxon>
        <taxon>rosids</taxon>
        <taxon>malvids</taxon>
        <taxon>Myrtales</taxon>
        <taxon>Melastomataceae</taxon>
        <taxon>Melastomatoideae</taxon>
        <taxon>Melastomateae</taxon>
        <taxon>Melastoma</taxon>
    </lineage>
</organism>
<dbReference type="Proteomes" id="UP001057402">
    <property type="component" value="Chromosome 1"/>
</dbReference>
<accession>A0ACB9SEF1</accession>
<gene>
    <name evidence="1" type="ORF">MLD38_001403</name>
</gene>
<comment type="caution">
    <text evidence="1">The sequence shown here is derived from an EMBL/GenBank/DDBJ whole genome shotgun (WGS) entry which is preliminary data.</text>
</comment>
<sequence length="133" mass="14823">MGNSMQRPQQQLQSRQPSQQSNLPYPGNGSCSPTASGFWITSAATVLGSNSLQAGQHAVRLLKQSRPQQSPAQLQNQRRSQSPKPLFQQKMQLIDGNRYVGLKLCKCSYMRHPKQQQDQSRLVNPTTISSISE</sequence>
<dbReference type="EMBL" id="CM042880">
    <property type="protein sequence ID" value="KAI4389147.1"/>
    <property type="molecule type" value="Genomic_DNA"/>
</dbReference>
<name>A0ACB9SEF1_9MYRT</name>
<evidence type="ECO:0000313" key="2">
    <source>
        <dbReference type="Proteomes" id="UP001057402"/>
    </source>
</evidence>
<evidence type="ECO:0000313" key="1">
    <source>
        <dbReference type="EMBL" id="KAI4389147.1"/>
    </source>
</evidence>
<proteinExistence type="predicted"/>
<reference evidence="2" key="1">
    <citation type="journal article" date="2023" name="Front. Plant Sci.">
        <title>Chromosomal-level genome assembly of Melastoma candidum provides insights into trichome evolution.</title>
        <authorList>
            <person name="Zhong Y."/>
            <person name="Wu W."/>
            <person name="Sun C."/>
            <person name="Zou P."/>
            <person name="Liu Y."/>
            <person name="Dai S."/>
            <person name="Zhou R."/>
        </authorList>
    </citation>
    <scope>NUCLEOTIDE SEQUENCE [LARGE SCALE GENOMIC DNA]</scope>
</reference>
<keyword evidence="2" id="KW-1185">Reference proteome</keyword>